<evidence type="ECO:0000313" key="1">
    <source>
        <dbReference type="EMBL" id="VVA39354.1"/>
    </source>
</evidence>
<dbReference type="EMBL" id="CABIKO010000774">
    <property type="protein sequence ID" value="VVA39354.1"/>
    <property type="molecule type" value="Genomic_DNA"/>
</dbReference>
<dbReference type="OMA" id="WGKEILH"/>
<reference evidence="2" key="1">
    <citation type="journal article" date="2020" name="Plant J.">
        <title>Transposons played a major role in the diversification between the closely related almond and peach genomes: results from the almond genome sequence.</title>
        <authorList>
            <person name="Alioto T."/>
            <person name="Alexiou K.G."/>
            <person name="Bardil A."/>
            <person name="Barteri F."/>
            <person name="Castanera R."/>
            <person name="Cruz F."/>
            <person name="Dhingra A."/>
            <person name="Duval H."/>
            <person name="Fernandez I Marti A."/>
            <person name="Frias L."/>
            <person name="Galan B."/>
            <person name="Garcia J.L."/>
            <person name="Howad W."/>
            <person name="Gomez-Garrido J."/>
            <person name="Gut M."/>
            <person name="Julca I."/>
            <person name="Morata J."/>
            <person name="Puigdomenech P."/>
            <person name="Ribeca P."/>
            <person name="Rubio Cabetas M.J."/>
            <person name="Vlasova A."/>
            <person name="Wirthensohn M."/>
            <person name="Garcia-Mas J."/>
            <person name="Gabaldon T."/>
            <person name="Casacuberta J.M."/>
            <person name="Arus P."/>
        </authorList>
    </citation>
    <scope>NUCLEOTIDE SEQUENCE [LARGE SCALE GENOMIC DNA]</scope>
    <source>
        <strain evidence="2">cv. Texas</strain>
    </source>
</reference>
<accession>A0A5E4GHT2</accession>
<proteinExistence type="predicted"/>
<dbReference type="AlphaFoldDB" id="A0A5E4GHT2"/>
<gene>
    <name evidence="1" type="ORF">ALMOND_2B019790</name>
</gene>
<organism evidence="1 2">
    <name type="scientific">Prunus dulcis</name>
    <name type="common">Almond</name>
    <name type="synonym">Amygdalus dulcis</name>
    <dbReference type="NCBI Taxonomy" id="3755"/>
    <lineage>
        <taxon>Eukaryota</taxon>
        <taxon>Viridiplantae</taxon>
        <taxon>Streptophyta</taxon>
        <taxon>Embryophyta</taxon>
        <taxon>Tracheophyta</taxon>
        <taxon>Spermatophyta</taxon>
        <taxon>Magnoliopsida</taxon>
        <taxon>eudicotyledons</taxon>
        <taxon>Gunneridae</taxon>
        <taxon>Pentapetalae</taxon>
        <taxon>rosids</taxon>
        <taxon>fabids</taxon>
        <taxon>Rosales</taxon>
        <taxon>Rosaceae</taxon>
        <taxon>Amygdaloideae</taxon>
        <taxon>Amygdaleae</taxon>
        <taxon>Prunus</taxon>
    </lineage>
</organism>
<dbReference type="Proteomes" id="UP000327085">
    <property type="component" value="Unassembled WGS sequence"/>
</dbReference>
<name>A0A5E4GHT2_PRUDU</name>
<sequence>MAGLRWCIGDGKSVHVTRDPWLPMPYHFKVRTPSPLLPEKDVQTVCHVFNKEEADSILAMALSRFGCPNHLMWHFTKNGLYTVKSGYRVAVELDSNGLLGRRGGGGTSVDRGGRRLWKSIWGLNVASKIRHFVSGDDVGTI</sequence>
<dbReference type="Gramene" id="VVA39354">
    <property type="protein sequence ID" value="VVA39354"/>
    <property type="gene ID" value="Prudul26B019790"/>
</dbReference>
<protein>
    <submittedName>
        <fullName evidence="1">PREDICTED: reverse mRNAase</fullName>
    </submittedName>
</protein>
<evidence type="ECO:0000313" key="2">
    <source>
        <dbReference type="Proteomes" id="UP000327085"/>
    </source>
</evidence>
<dbReference type="InParanoid" id="A0A5E4GHT2"/>